<comment type="caution">
    <text evidence="1">The sequence shown here is derived from an EMBL/GenBank/DDBJ whole genome shotgun (WGS) entry which is preliminary data.</text>
</comment>
<proteinExistence type="predicted"/>
<reference evidence="1 2" key="1">
    <citation type="submission" date="2023-12" db="EMBL/GenBank/DDBJ databases">
        <title>A high-quality genome assembly for Dillenia turbinata (Dilleniales).</title>
        <authorList>
            <person name="Chanderbali A."/>
        </authorList>
    </citation>
    <scope>NUCLEOTIDE SEQUENCE [LARGE SCALE GENOMIC DNA]</scope>
    <source>
        <strain evidence="1">LSX21</strain>
        <tissue evidence="1">Leaf</tissue>
    </source>
</reference>
<dbReference type="InterPro" id="IPR015660">
    <property type="entry name" value="MASH1/Ascl1a-like"/>
</dbReference>
<dbReference type="PANTHER" id="PTHR13935:SF90">
    <property type="entry name" value="TRANSCRIPTION FACTOR BHLH162"/>
    <property type="match status" value="1"/>
</dbReference>
<evidence type="ECO:0000313" key="2">
    <source>
        <dbReference type="Proteomes" id="UP001370490"/>
    </source>
</evidence>
<evidence type="ECO:0000313" key="1">
    <source>
        <dbReference type="EMBL" id="KAK6917572.1"/>
    </source>
</evidence>
<keyword evidence="2" id="KW-1185">Reference proteome</keyword>
<dbReference type="GO" id="GO:0000981">
    <property type="term" value="F:DNA-binding transcription factor activity, RNA polymerase II-specific"/>
    <property type="evidence" value="ECO:0007669"/>
    <property type="project" value="TreeGrafter"/>
</dbReference>
<evidence type="ECO:0008006" key="3">
    <source>
        <dbReference type="Google" id="ProtNLM"/>
    </source>
</evidence>
<dbReference type="GO" id="GO:0000977">
    <property type="term" value="F:RNA polymerase II transcription regulatory region sequence-specific DNA binding"/>
    <property type="evidence" value="ECO:0007669"/>
    <property type="project" value="TreeGrafter"/>
</dbReference>
<organism evidence="1 2">
    <name type="scientific">Dillenia turbinata</name>
    <dbReference type="NCBI Taxonomy" id="194707"/>
    <lineage>
        <taxon>Eukaryota</taxon>
        <taxon>Viridiplantae</taxon>
        <taxon>Streptophyta</taxon>
        <taxon>Embryophyta</taxon>
        <taxon>Tracheophyta</taxon>
        <taxon>Spermatophyta</taxon>
        <taxon>Magnoliopsida</taxon>
        <taxon>eudicotyledons</taxon>
        <taxon>Gunneridae</taxon>
        <taxon>Pentapetalae</taxon>
        <taxon>Dilleniales</taxon>
        <taxon>Dilleniaceae</taxon>
        <taxon>Dillenia</taxon>
    </lineage>
</organism>
<sequence length="148" mass="16327">MGIVEATTLPDQLNEAANYIKGLQTNLIKMKEKRDSLMGIDENSASTSALSTRSGMMRGLITPHIEIHEIGSALEVVLITGLDNQFMFNETIRLLHEEGYEIINASSSVVNNRVFNTIHSQVRESASNHGSTKISQRLMKFANEGNGH</sequence>
<gene>
    <name evidence="1" type="ORF">RJ641_018323</name>
</gene>
<dbReference type="AlphaFoldDB" id="A0AAN8UVL1"/>
<dbReference type="GO" id="GO:0090575">
    <property type="term" value="C:RNA polymerase II transcription regulator complex"/>
    <property type="evidence" value="ECO:0007669"/>
    <property type="project" value="TreeGrafter"/>
</dbReference>
<accession>A0AAN8UVL1</accession>
<protein>
    <recommendedName>
        <fullName evidence="3">BHLH domain-containing protein</fullName>
    </recommendedName>
</protein>
<dbReference type="PANTHER" id="PTHR13935">
    <property type="entry name" value="ACHAETE-SCUTE TRANSCRIPTION FACTOR-RELATED"/>
    <property type="match status" value="1"/>
</dbReference>
<name>A0AAN8UVL1_9MAGN</name>
<dbReference type="Proteomes" id="UP001370490">
    <property type="component" value="Unassembled WGS sequence"/>
</dbReference>
<dbReference type="EMBL" id="JBAMMX010000023">
    <property type="protein sequence ID" value="KAK6917572.1"/>
    <property type="molecule type" value="Genomic_DNA"/>
</dbReference>